<evidence type="ECO:0000313" key="2">
    <source>
        <dbReference type="Proteomes" id="UP000009022"/>
    </source>
</evidence>
<name>B3S3A4_TRIAD</name>
<dbReference type="RefSeq" id="XP_002114803.1">
    <property type="nucleotide sequence ID" value="XM_002114767.1"/>
</dbReference>
<dbReference type="EMBL" id="DS985248">
    <property type="protein sequence ID" value="EDV22937.1"/>
    <property type="molecule type" value="Genomic_DNA"/>
</dbReference>
<dbReference type="GeneID" id="6755833"/>
<sequence>MAVQKPQDKLLINMMDGDDRKYNDNLQLNEDRASLFWIIREERIPYTKPKHTPFTIKTLKRLQSNYYYHKVLGFNDSKKKSIDPTKRYSELLVNTIKESFKVGTTPKDRECKIKATMKFPNDVDFYFHHGLLSASCDNLSRENVTTIKVKKGTIREPVQETVNSDDVIQAKDIIVDLGKPHV</sequence>
<protein>
    <submittedName>
        <fullName evidence="1">Uncharacterized protein</fullName>
    </submittedName>
</protein>
<accession>B3S3A4</accession>
<dbReference type="KEGG" id="tad:TRIADDRAFT_58649"/>
<dbReference type="HOGENOM" id="CLU_1483872_0_0_1"/>
<dbReference type="AlphaFoldDB" id="B3S3A4"/>
<dbReference type="InParanoid" id="B3S3A4"/>
<evidence type="ECO:0000313" key="1">
    <source>
        <dbReference type="EMBL" id="EDV22937.1"/>
    </source>
</evidence>
<dbReference type="Proteomes" id="UP000009022">
    <property type="component" value="Unassembled WGS sequence"/>
</dbReference>
<gene>
    <name evidence="1" type="ORF">TRIADDRAFT_58649</name>
</gene>
<proteinExistence type="predicted"/>
<keyword evidence="2" id="KW-1185">Reference proteome</keyword>
<dbReference type="CTD" id="6755833"/>
<organism evidence="1 2">
    <name type="scientific">Trichoplax adhaerens</name>
    <name type="common">Trichoplax reptans</name>
    <dbReference type="NCBI Taxonomy" id="10228"/>
    <lineage>
        <taxon>Eukaryota</taxon>
        <taxon>Metazoa</taxon>
        <taxon>Placozoa</taxon>
        <taxon>Uniplacotomia</taxon>
        <taxon>Trichoplacea</taxon>
        <taxon>Trichoplacidae</taxon>
        <taxon>Trichoplax</taxon>
    </lineage>
</organism>
<reference evidence="1 2" key="1">
    <citation type="journal article" date="2008" name="Nature">
        <title>The Trichoplax genome and the nature of placozoans.</title>
        <authorList>
            <person name="Srivastava M."/>
            <person name="Begovic E."/>
            <person name="Chapman J."/>
            <person name="Putnam N.H."/>
            <person name="Hellsten U."/>
            <person name="Kawashima T."/>
            <person name="Kuo A."/>
            <person name="Mitros T."/>
            <person name="Salamov A."/>
            <person name="Carpenter M.L."/>
            <person name="Signorovitch A.Y."/>
            <person name="Moreno M.A."/>
            <person name="Kamm K."/>
            <person name="Grimwood J."/>
            <person name="Schmutz J."/>
            <person name="Shapiro H."/>
            <person name="Grigoriev I.V."/>
            <person name="Buss L.W."/>
            <person name="Schierwater B."/>
            <person name="Dellaporta S.L."/>
            <person name="Rokhsar D.S."/>
        </authorList>
    </citation>
    <scope>NUCLEOTIDE SEQUENCE [LARGE SCALE GENOMIC DNA]</scope>
    <source>
        <strain evidence="1 2">Grell-BS-1999</strain>
    </source>
</reference>